<evidence type="ECO:0000256" key="7">
    <source>
        <dbReference type="ARBA" id="ARBA00023004"/>
    </source>
</evidence>
<evidence type="ECO:0000256" key="5">
    <source>
        <dbReference type="ARBA" id="ARBA00022741"/>
    </source>
</evidence>
<keyword evidence="8" id="KW-0406">Ion transport</keyword>
<dbReference type="eggNOG" id="COG1120">
    <property type="taxonomic scope" value="Bacteria"/>
</dbReference>
<dbReference type="Gene3D" id="3.40.50.300">
    <property type="entry name" value="P-loop containing nucleotide triphosphate hydrolases"/>
    <property type="match status" value="1"/>
</dbReference>
<comment type="subcellular location">
    <subcellularLocation>
        <location evidence="1">Cell membrane</location>
        <topology evidence="1">Peripheral membrane protein</topology>
    </subcellularLocation>
</comment>
<comment type="caution">
    <text evidence="11">The sequence shown here is derived from an EMBL/GenBank/DDBJ whole genome shotgun (WGS) entry which is preliminary data.</text>
</comment>
<dbReference type="CDD" id="cd03214">
    <property type="entry name" value="ABC_Iron-Siderophores_B12_Hemin"/>
    <property type="match status" value="1"/>
</dbReference>
<dbReference type="STRING" id="699218.HMPREF0889_0947"/>
<dbReference type="InterPro" id="IPR051535">
    <property type="entry name" value="Siderophore_ABC-ATPase"/>
</dbReference>
<evidence type="ECO:0000256" key="9">
    <source>
        <dbReference type="ARBA" id="ARBA00023136"/>
    </source>
</evidence>
<dbReference type="GO" id="GO:0005524">
    <property type="term" value="F:ATP binding"/>
    <property type="evidence" value="ECO:0007669"/>
    <property type="project" value="UniProtKB-KW"/>
</dbReference>
<evidence type="ECO:0000256" key="6">
    <source>
        <dbReference type="ARBA" id="ARBA00022840"/>
    </source>
</evidence>
<feature type="domain" description="ABC transporter" evidence="10">
    <location>
        <begin position="6"/>
        <end position="242"/>
    </location>
</feature>
<dbReference type="Proteomes" id="UP000003242">
    <property type="component" value="Unassembled WGS sequence"/>
</dbReference>
<dbReference type="PROSITE" id="PS00211">
    <property type="entry name" value="ABC_TRANSPORTER_1"/>
    <property type="match status" value="1"/>
</dbReference>
<dbReference type="InterPro" id="IPR003593">
    <property type="entry name" value="AAA+_ATPase"/>
</dbReference>
<reference evidence="13" key="1">
    <citation type="submission" date="2009-12" db="EMBL/GenBank/DDBJ databases">
        <title>Sequence of Clostridiales genomosp. BVAB3 str. UPII9-5.</title>
        <authorList>
            <person name="Madupu R."/>
            <person name="Durkin A.S."/>
            <person name="Torralba M."/>
            <person name="Methe B."/>
            <person name="Sutton G.G."/>
            <person name="Strausberg R.L."/>
            <person name="Nelson K.E."/>
        </authorList>
    </citation>
    <scope>NUCLEOTIDE SEQUENCE [LARGE SCALE GENOMIC DNA]</scope>
    <source>
        <strain evidence="13">28L</strain>
    </source>
</reference>
<dbReference type="GO" id="GO:0006826">
    <property type="term" value="P:iron ion transport"/>
    <property type="evidence" value="ECO:0007669"/>
    <property type="project" value="UniProtKB-KW"/>
</dbReference>
<dbReference type="PANTHER" id="PTHR42771:SF10">
    <property type="entry name" value="FERRICHROME TRANSPORT ATP-BINDING PROTEIN FHUC"/>
    <property type="match status" value="1"/>
</dbReference>
<dbReference type="PROSITE" id="PS50893">
    <property type="entry name" value="ABC_TRANSPORTER_2"/>
    <property type="match status" value="1"/>
</dbReference>
<evidence type="ECO:0000313" key="13">
    <source>
        <dbReference type="Proteomes" id="UP000003242"/>
    </source>
</evidence>
<organism evidence="11 13">
    <name type="scientific">Megasphaera lornae</name>
    <dbReference type="NCBI Taxonomy" id="1000568"/>
    <lineage>
        <taxon>Bacteria</taxon>
        <taxon>Bacillati</taxon>
        <taxon>Bacillota</taxon>
        <taxon>Negativicutes</taxon>
        <taxon>Veillonellales</taxon>
        <taxon>Veillonellaceae</taxon>
        <taxon>Megasphaera</taxon>
    </lineage>
</organism>
<keyword evidence="9" id="KW-0472">Membrane</keyword>
<protein>
    <submittedName>
        <fullName evidence="11">ABC transporter, ATP-binding protein</fullName>
    </submittedName>
</protein>
<dbReference type="EMBL" id="AFIJ01000018">
    <property type="protein sequence ID" value="EGL41042.1"/>
    <property type="molecule type" value="Genomic_DNA"/>
</dbReference>
<proteinExistence type="predicted"/>
<dbReference type="Pfam" id="PF00005">
    <property type="entry name" value="ABC_tran"/>
    <property type="match status" value="1"/>
</dbReference>
<dbReference type="RefSeq" id="WP_007390855.1">
    <property type="nucleotide sequence ID" value="NZ_ADGP01000003.1"/>
</dbReference>
<evidence type="ECO:0000313" key="11">
    <source>
        <dbReference type="EMBL" id="EFD94795.1"/>
    </source>
</evidence>
<dbReference type="PANTHER" id="PTHR42771">
    <property type="entry name" value="IRON(3+)-HYDROXAMATE IMPORT ATP-BINDING PROTEIN FHUC"/>
    <property type="match status" value="1"/>
</dbReference>
<accession>D3LSK8</accession>
<evidence type="ECO:0000256" key="3">
    <source>
        <dbReference type="ARBA" id="ARBA00022475"/>
    </source>
</evidence>
<keyword evidence="5" id="KW-0547">Nucleotide-binding</keyword>
<dbReference type="OrthoDB" id="9799337at2"/>
<evidence type="ECO:0000256" key="1">
    <source>
        <dbReference type="ARBA" id="ARBA00004202"/>
    </source>
</evidence>
<dbReference type="EMBL" id="ADGP01000003">
    <property type="protein sequence ID" value="EFD94795.1"/>
    <property type="molecule type" value="Genomic_DNA"/>
</dbReference>
<keyword evidence="7" id="KW-0408">Iron</keyword>
<evidence type="ECO:0000256" key="8">
    <source>
        <dbReference type="ARBA" id="ARBA00023065"/>
    </source>
</evidence>
<dbReference type="FunFam" id="3.40.50.300:FF:000134">
    <property type="entry name" value="Iron-enterobactin ABC transporter ATP-binding protein"/>
    <property type="match status" value="1"/>
</dbReference>
<keyword evidence="3" id="KW-1003">Cell membrane</keyword>
<evidence type="ECO:0000259" key="10">
    <source>
        <dbReference type="PROSITE" id="PS50893"/>
    </source>
</evidence>
<reference evidence="12 14" key="3">
    <citation type="submission" date="2011-04" db="EMBL/GenBank/DDBJ databases">
        <authorList>
            <person name="Harkins D.M."/>
            <person name="Madupu R."/>
            <person name="Durkin A.S."/>
            <person name="Torralba M."/>
            <person name="Methe B."/>
            <person name="Sutton G.G."/>
            <person name="Nelson K.E."/>
        </authorList>
    </citation>
    <scope>NUCLEOTIDE SEQUENCE [LARGE SCALE GENOMIC DNA]</scope>
    <source>
        <strain evidence="12 14">UPII 199-6</strain>
    </source>
</reference>
<evidence type="ECO:0000256" key="4">
    <source>
        <dbReference type="ARBA" id="ARBA00022496"/>
    </source>
</evidence>
<dbReference type="InterPro" id="IPR003439">
    <property type="entry name" value="ABC_transporter-like_ATP-bd"/>
</dbReference>
<name>D3LSK8_9FIRM</name>
<evidence type="ECO:0000256" key="2">
    <source>
        <dbReference type="ARBA" id="ARBA00022448"/>
    </source>
</evidence>
<evidence type="ECO:0000313" key="14">
    <source>
        <dbReference type="Proteomes" id="UP000004018"/>
    </source>
</evidence>
<dbReference type="InterPro" id="IPR017871">
    <property type="entry name" value="ABC_transporter-like_CS"/>
</dbReference>
<gene>
    <name evidence="11" type="ORF">HMPREF0889_0947</name>
    <name evidence="12" type="ORF">HMPREF1039_1346</name>
</gene>
<keyword evidence="2" id="KW-0813">Transport</keyword>
<dbReference type="Proteomes" id="UP000004018">
    <property type="component" value="Unassembled WGS sequence"/>
</dbReference>
<dbReference type="GO" id="GO:0005886">
    <property type="term" value="C:plasma membrane"/>
    <property type="evidence" value="ECO:0007669"/>
    <property type="project" value="UniProtKB-SubCell"/>
</dbReference>
<dbReference type="SUPFAM" id="SSF52540">
    <property type="entry name" value="P-loop containing nucleoside triphosphate hydrolases"/>
    <property type="match status" value="1"/>
</dbReference>
<keyword evidence="14" id="KW-1185">Reference proteome</keyword>
<dbReference type="InterPro" id="IPR027417">
    <property type="entry name" value="P-loop_NTPase"/>
</dbReference>
<dbReference type="GO" id="GO:0016887">
    <property type="term" value="F:ATP hydrolysis activity"/>
    <property type="evidence" value="ECO:0007669"/>
    <property type="project" value="InterPro"/>
</dbReference>
<sequence>MSASTLEVNHVHVFRNKKLVLQDISFTAYEGEIIAVMGPNGCGKSTLLHTLNRSLPYTSGSIQVQQIPLQRYSRKQLARQIAILPQTHMVPEAIQVRNLVRLGRFPYQRFYRGGTRKDEEWVNAALQAVQLTDKAMLPVAELSGGEQQRVWLAVLLAQEAKILLLDEPTVYLDMYHQLQLLQRLQTICTRFRLTILIVLHDINSALQYAQRILVMKAGKVVACGKPETTVTPALLASVFHIQSEVVRLKSGGQAIIPLSTDEN</sequence>
<keyword evidence="6 11" id="KW-0067">ATP-binding</keyword>
<keyword evidence="4" id="KW-0410">Iron transport</keyword>
<reference evidence="11" key="2">
    <citation type="submission" date="2009-12" db="EMBL/GenBank/DDBJ databases">
        <authorList>
            <person name="Madupu R."/>
            <person name="Durkin A.S."/>
            <person name="Torralba M."/>
            <person name="Methe B."/>
            <person name="Sutton G.G."/>
            <person name="Strausberg R.L."/>
            <person name="Nelson K.E."/>
        </authorList>
    </citation>
    <scope>NUCLEOTIDE SEQUENCE</scope>
    <source>
        <strain evidence="11">28L</strain>
    </source>
</reference>
<dbReference type="AlphaFoldDB" id="D3LSK8"/>
<evidence type="ECO:0000313" key="12">
    <source>
        <dbReference type="EMBL" id="EGL41042.1"/>
    </source>
</evidence>
<dbReference type="SMART" id="SM00382">
    <property type="entry name" value="AAA"/>
    <property type="match status" value="1"/>
</dbReference>